<feature type="transmembrane region" description="Helical" evidence="7">
    <location>
        <begin position="483"/>
        <end position="502"/>
    </location>
</feature>
<keyword evidence="4 7" id="KW-1133">Transmembrane helix</keyword>
<dbReference type="InterPro" id="IPR036259">
    <property type="entry name" value="MFS_trans_sf"/>
</dbReference>
<dbReference type="Pfam" id="PF07690">
    <property type="entry name" value="MFS_1"/>
    <property type="match status" value="1"/>
</dbReference>
<evidence type="ECO:0000256" key="2">
    <source>
        <dbReference type="ARBA" id="ARBA00022448"/>
    </source>
</evidence>
<feature type="transmembrane region" description="Helical" evidence="7">
    <location>
        <begin position="410"/>
        <end position="429"/>
    </location>
</feature>
<organism evidence="9 10">
    <name type="scientific">Vanrija pseudolonga</name>
    <dbReference type="NCBI Taxonomy" id="143232"/>
    <lineage>
        <taxon>Eukaryota</taxon>
        <taxon>Fungi</taxon>
        <taxon>Dikarya</taxon>
        <taxon>Basidiomycota</taxon>
        <taxon>Agaricomycotina</taxon>
        <taxon>Tremellomycetes</taxon>
        <taxon>Trichosporonales</taxon>
        <taxon>Trichosporonaceae</taxon>
        <taxon>Vanrija</taxon>
    </lineage>
</organism>
<evidence type="ECO:0000256" key="5">
    <source>
        <dbReference type="ARBA" id="ARBA00023136"/>
    </source>
</evidence>
<keyword evidence="5 7" id="KW-0472">Membrane</keyword>
<dbReference type="Gene3D" id="1.20.1250.20">
    <property type="entry name" value="MFS general substrate transporter like domains"/>
    <property type="match status" value="1"/>
</dbReference>
<feature type="transmembrane region" description="Helical" evidence="7">
    <location>
        <begin position="176"/>
        <end position="199"/>
    </location>
</feature>
<dbReference type="PROSITE" id="PS50850">
    <property type="entry name" value="MFS"/>
    <property type="match status" value="1"/>
</dbReference>
<feature type="domain" description="Major facilitator superfamily (MFS) profile" evidence="8">
    <location>
        <begin position="51"/>
        <end position="506"/>
    </location>
</feature>
<reference evidence="9" key="1">
    <citation type="submission" date="2023-10" db="EMBL/GenBank/DDBJ databases">
        <authorList>
            <person name="Noh H."/>
        </authorList>
    </citation>
    <scope>NUCLEOTIDE SEQUENCE</scope>
    <source>
        <strain evidence="9">DUCC4014</strain>
    </source>
</reference>
<dbReference type="GO" id="GO:0016020">
    <property type="term" value="C:membrane"/>
    <property type="evidence" value="ECO:0007669"/>
    <property type="project" value="UniProtKB-SubCell"/>
</dbReference>
<feature type="transmembrane region" description="Helical" evidence="7">
    <location>
        <begin position="246"/>
        <end position="264"/>
    </location>
</feature>
<dbReference type="InterPro" id="IPR011701">
    <property type="entry name" value="MFS"/>
</dbReference>
<feature type="region of interest" description="Disordered" evidence="6">
    <location>
        <begin position="1"/>
        <end position="33"/>
    </location>
</feature>
<feature type="transmembrane region" description="Helical" evidence="7">
    <location>
        <begin position="205"/>
        <end position="225"/>
    </location>
</feature>
<accession>A0AAF1BJU1</accession>
<feature type="transmembrane region" description="Helical" evidence="7">
    <location>
        <begin position="441"/>
        <end position="463"/>
    </location>
</feature>
<keyword evidence="3 7" id="KW-0812">Transmembrane</keyword>
<comment type="subcellular location">
    <subcellularLocation>
        <location evidence="1">Membrane</location>
        <topology evidence="1">Multi-pass membrane protein</topology>
    </subcellularLocation>
</comment>
<dbReference type="GeneID" id="87805551"/>
<dbReference type="AlphaFoldDB" id="A0AAF1BJU1"/>
<dbReference type="GO" id="GO:0022857">
    <property type="term" value="F:transmembrane transporter activity"/>
    <property type="evidence" value="ECO:0007669"/>
    <property type="project" value="InterPro"/>
</dbReference>
<evidence type="ECO:0000256" key="6">
    <source>
        <dbReference type="SAM" id="MobiDB-lite"/>
    </source>
</evidence>
<dbReference type="SUPFAM" id="SSF103473">
    <property type="entry name" value="MFS general substrate transporter"/>
    <property type="match status" value="1"/>
</dbReference>
<dbReference type="PANTHER" id="PTHR42718:SF9">
    <property type="entry name" value="MAJOR FACILITATOR SUPERFAMILY MULTIDRUG TRANSPORTER MFSC"/>
    <property type="match status" value="1"/>
</dbReference>
<dbReference type="EMBL" id="CP086715">
    <property type="protein sequence ID" value="WOO78764.1"/>
    <property type="molecule type" value="Genomic_DNA"/>
</dbReference>
<sequence>MSSASIDTTLPVDEEKLPSRGGEPPPADELAAHTATPNPLATLSRAHKLALLALFSVSMFIDGAGIGAAFLLTSAISADLGIAPANEAWVLGSYSLAFAAALLAAGRLADVFPPNRVFVVGFALLGALSLGTSFTSGQYAFFVLRALGGLVAVLTVPSAINMIVQMYPDPTEQAKSLALFGLAAGLANVLALLIAAVCLLASWRWYFRLVAIVVLPLSGAAMALIPRSRAVAEALDGKAKLARMDVGGVLLLFGAMVLFITAFTQAPAAGYASALFLAPLLLSLVLFPAFLVWEAKRPRGTTLLPHDIWQLPNILPLVVMASPSFLWFATYQLRLATWFQDALHLSPLLTAAKLLPAGVTCLVVGLLTQPFPALVTRPRVVQPIAAALMCTSTILLSFSDGGRGVNYPRFILPSMLLGFTGGMLNFVGTSTAITQAFPVEFAGVGGSFAQVVFQVFGVLGLAVQTALLGTGKQGDDWTGSRNGYLFTSAYALVAGLVFLVSFRPHGPAAAAE</sequence>
<feature type="transmembrane region" description="Helical" evidence="7">
    <location>
        <begin position="117"/>
        <end position="136"/>
    </location>
</feature>
<evidence type="ECO:0000313" key="9">
    <source>
        <dbReference type="EMBL" id="WOO78764.1"/>
    </source>
</evidence>
<evidence type="ECO:0000256" key="7">
    <source>
        <dbReference type="SAM" id="Phobius"/>
    </source>
</evidence>
<feature type="transmembrane region" description="Helical" evidence="7">
    <location>
        <begin position="314"/>
        <end position="333"/>
    </location>
</feature>
<feature type="transmembrane region" description="Helical" evidence="7">
    <location>
        <begin position="88"/>
        <end position="105"/>
    </location>
</feature>
<dbReference type="InterPro" id="IPR020846">
    <property type="entry name" value="MFS_dom"/>
</dbReference>
<name>A0AAF1BJU1_9TREE</name>
<evidence type="ECO:0000256" key="3">
    <source>
        <dbReference type="ARBA" id="ARBA00022692"/>
    </source>
</evidence>
<feature type="transmembrane region" description="Helical" evidence="7">
    <location>
        <begin position="142"/>
        <end position="164"/>
    </location>
</feature>
<evidence type="ECO:0000256" key="1">
    <source>
        <dbReference type="ARBA" id="ARBA00004141"/>
    </source>
</evidence>
<feature type="transmembrane region" description="Helical" evidence="7">
    <location>
        <begin position="380"/>
        <end position="398"/>
    </location>
</feature>
<proteinExistence type="predicted"/>
<gene>
    <name evidence="9" type="primary">terJ_0</name>
    <name evidence="9" type="ORF">LOC62_02G002303</name>
</gene>
<feature type="transmembrane region" description="Helical" evidence="7">
    <location>
        <begin position="49"/>
        <end position="76"/>
    </location>
</feature>
<dbReference type="PANTHER" id="PTHR42718">
    <property type="entry name" value="MAJOR FACILITATOR SUPERFAMILY MULTIDRUG TRANSPORTER MFSC"/>
    <property type="match status" value="1"/>
</dbReference>
<keyword evidence="10" id="KW-1185">Reference proteome</keyword>
<feature type="transmembrane region" description="Helical" evidence="7">
    <location>
        <begin position="345"/>
        <end position="368"/>
    </location>
</feature>
<feature type="transmembrane region" description="Helical" evidence="7">
    <location>
        <begin position="270"/>
        <end position="293"/>
    </location>
</feature>
<evidence type="ECO:0000313" key="10">
    <source>
        <dbReference type="Proteomes" id="UP000827549"/>
    </source>
</evidence>
<evidence type="ECO:0000259" key="8">
    <source>
        <dbReference type="PROSITE" id="PS50850"/>
    </source>
</evidence>
<protein>
    <submittedName>
        <fullName evidence="9">Efflux pump terJ</fullName>
    </submittedName>
</protein>
<dbReference type="RefSeq" id="XP_062624796.1">
    <property type="nucleotide sequence ID" value="XM_062768812.1"/>
</dbReference>
<keyword evidence="2" id="KW-0813">Transport</keyword>
<evidence type="ECO:0000256" key="4">
    <source>
        <dbReference type="ARBA" id="ARBA00022989"/>
    </source>
</evidence>
<dbReference type="Proteomes" id="UP000827549">
    <property type="component" value="Chromosome 2"/>
</dbReference>